<sequence>MPVCAYLPAQGHVTPLAKSDPPSNSNTVLVRSIPTPPPRSTTNKIQNEVLGWYVYHYLPWNCPSGLFFVNPTLQFCPVSFVRRLSVGPSFVSSFNETVPRTGDGCCETGSRIFFPLCLHPNP</sequence>
<reference evidence="2 3" key="3">
    <citation type="journal article" date="2015" name="Genome Announc.">
        <title>Draft Genome Sequence of the Archiascomycetous Yeast Saitoella complicata.</title>
        <authorList>
            <person name="Yamauchi K."/>
            <person name="Kondo S."/>
            <person name="Hamamoto M."/>
            <person name="Takahashi Y."/>
            <person name="Ogura Y."/>
            <person name="Hayashi T."/>
            <person name="Nishida H."/>
        </authorList>
    </citation>
    <scope>NUCLEOTIDE SEQUENCE [LARGE SCALE GENOMIC DNA]</scope>
    <source>
        <strain evidence="2 3">NRRL Y-17804</strain>
    </source>
</reference>
<keyword evidence="3" id="KW-1185">Reference proteome</keyword>
<proteinExistence type="predicted"/>
<dbReference type="Proteomes" id="UP000033140">
    <property type="component" value="Unassembled WGS sequence"/>
</dbReference>
<organism evidence="2 3">
    <name type="scientific">Saitoella complicata (strain BCRC 22490 / CBS 7301 / JCM 7358 / NBRC 10748 / NRRL Y-17804)</name>
    <dbReference type="NCBI Taxonomy" id="698492"/>
    <lineage>
        <taxon>Eukaryota</taxon>
        <taxon>Fungi</taxon>
        <taxon>Dikarya</taxon>
        <taxon>Ascomycota</taxon>
        <taxon>Taphrinomycotina</taxon>
        <taxon>Taphrinomycotina incertae sedis</taxon>
        <taxon>Saitoella</taxon>
    </lineage>
</organism>
<evidence type="ECO:0000313" key="3">
    <source>
        <dbReference type="Proteomes" id="UP000033140"/>
    </source>
</evidence>
<feature type="region of interest" description="Disordered" evidence="1">
    <location>
        <begin position="16"/>
        <end position="41"/>
    </location>
</feature>
<evidence type="ECO:0000313" key="2">
    <source>
        <dbReference type="EMBL" id="GAO51634.1"/>
    </source>
</evidence>
<comment type="caution">
    <text evidence="2">The sequence shown here is derived from an EMBL/GenBank/DDBJ whole genome shotgun (WGS) entry which is preliminary data.</text>
</comment>
<reference evidence="2 3" key="2">
    <citation type="journal article" date="2014" name="J. Gen. Appl. Microbiol.">
        <title>The early diverging ascomycetous budding yeast Saitoella complicata has three histone deacetylases belonging to the Clr6, Hos2, and Rpd3 lineages.</title>
        <authorList>
            <person name="Nishida H."/>
            <person name="Matsumoto T."/>
            <person name="Kondo S."/>
            <person name="Hamamoto M."/>
            <person name="Yoshikawa H."/>
        </authorList>
    </citation>
    <scope>NUCLEOTIDE SEQUENCE [LARGE SCALE GENOMIC DNA]</scope>
    <source>
        <strain evidence="2 3">NRRL Y-17804</strain>
    </source>
</reference>
<reference evidence="2 3" key="1">
    <citation type="journal article" date="2011" name="J. Gen. Appl. Microbiol.">
        <title>Draft genome sequencing of the enigmatic yeast Saitoella complicata.</title>
        <authorList>
            <person name="Nishida H."/>
            <person name="Hamamoto M."/>
            <person name="Sugiyama J."/>
        </authorList>
    </citation>
    <scope>NUCLEOTIDE SEQUENCE [LARGE SCALE GENOMIC DNA]</scope>
    <source>
        <strain evidence="2 3">NRRL Y-17804</strain>
    </source>
</reference>
<name>A0A0E9NP71_SAICN</name>
<evidence type="ECO:0000256" key="1">
    <source>
        <dbReference type="SAM" id="MobiDB-lite"/>
    </source>
</evidence>
<dbReference type="AlphaFoldDB" id="A0A0E9NP71"/>
<protein>
    <submittedName>
        <fullName evidence="2">Uncharacterized protein</fullName>
    </submittedName>
</protein>
<gene>
    <name evidence="2" type="ORF">G7K_5729-t2</name>
</gene>
<accession>A0A0E9NP71</accession>
<dbReference type="EMBL" id="BACD03000049">
    <property type="protein sequence ID" value="GAO51634.1"/>
    <property type="molecule type" value="Genomic_DNA"/>
</dbReference>